<evidence type="ECO:0000313" key="1">
    <source>
        <dbReference type="EMBL" id="PYE78593.1"/>
    </source>
</evidence>
<dbReference type="Proteomes" id="UP000247540">
    <property type="component" value="Unassembled WGS sequence"/>
</dbReference>
<dbReference type="OrthoDB" id="9795085at2"/>
<dbReference type="InterPro" id="IPR029063">
    <property type="entry name" value="SAM-dependent_MTases_sf"/>
</dbReference>
<name>A0A318SIM4_9BURK</name>
<dbReference type="AlphaFoldDB" id="A0A318SIM4"/>
<comment type="caution">
    <text evidence="1">The sequence shown here is derived from an EMBL/GenBank/DDBJ whole genome shotgun (WGS) entry which is preliminary data.</text>
</comment>
<sequence length="101" mass="11411">MSDWNPLLYRQFEDERTRRAAELLARVPLEAPRRVVDLGCGPGNSTELLVRRFPAARLPPDLRSGHLAAYTRRIDAACPVRADGQRLLAFPRMFLVAQRAA</sequence>
<protein>
    <recommendedName>
        <fullName evidence="3">Trans-aconitate 2-methyltransferase</fullName>
    </recommendedName>
</protein>
<dbReference type="EMBL" id="QJTC01000006">
    <property type="protein sequence ID" value="PYE78593.1"/>
    <property type="molecule type" value="Genomic_DNA"/>
</dbReference>
<evidence type="ECO:0000313" key="2">
    <source>
        <dbReference type="Proteomes" id="UP000247540"/>
    </source>
</evidence>
<organism evidence="1 2">
    <name type="scientific">Xylophilus ampelinus</name>
    <dbReference type="NCBI Taxonomy" id="54067"/>
    <lineage>
        <taxon>Bacteria</taxon>
        <taxon>Pseudomonadati</taxon>
        <taxon>Pseudomonadota</taxon>
        <taxon>Betaproteobacteria</taxon>
        <taxon>Burkholderiales</taxon>
        <taxon>Xylophilus</taxon>
    </lineage>
</organism>
<reference evidence="1 2" key="1">
    <citation type="submission" date="2018-06" db="EMBL/GenBank/DDBJ databases">
        <title>Genomic Encyclopedia of Type Strains, Phase III (KMG-III): the genomes of soil and plant-associated and newly described type strains.</title>
        <authorList>
            <person name="Whitman W."/>
        </authorList>
    </citation>
    <scope>NUCLEOTIDE SEQUENCE [LARGE SCALE GENOMIC DNA]</scope>
    <source>
        <strain evidence="1 2">CECT 7646</strain>
    </source>
</reference>
<keyword evidence="2" id="KW-1185">Reference proteome</keyword>
<dbReference type="Gene3D" id="3.40.50.150">
    <property type="entry name" value="Vaccinia Virus protein VP39"/>
    <property type="match status" value="1"/>
</dbReference>
<gene>
    <name evidence="1" type="ORF">DFQ15_106101</name>
</gene>
<accession>A0A318SIM4</accession>
<dbReference type="SUPFAM" id="SSF53335">
    <property type="entry name" value="S-adenosyl-L-methionine-dependent methyltransferases"/>
    <property type="match status" value="1"/>
</dbReference>
<proteinExistence type="predicted"/>
<evidence type="ECO:0008006" key="3">
    <source>
        <dbReference type="Google" id="ProtNLM"/>
    </source>
</evidence>